<dbReference type="STRING" id="1220924.W2S9A1"/>
<organism evidence="2 3">
    <name type="scientific">Cyphellophora europaea (strain CBS 101466)</name>
    <name type="common">Phialophora europaea</name>
    <dbReference type="NCBI Taxonomy" id="1220924"/>
    <lineage>
        <taxon>Eukaryota</taxon>
        <taxon>Fungi</taxon>
        <taxon>Dikarya</taxon>
        <taxon>Ascomycota</taxon>
        <taxon>Pezizomycotina</taxon>
        <taxon>Eurotiomycetes</taxon>
        <taxon>Chaetothyriomycetidae</taxon>
        <taxon>Chaetothyriales</taxon>
        <taxon>Cyphellophoraceae</taxon>
        <taxon>Cyphellophora</taxon>
    </lineage>
</organism>
<dbReference type="InterPro" id="IPR016024">
    <property type="entry name" value="ARM-type_fold"/>
</dbReference>
<sequence length="672" mass="72958">MCILADATRAHAFWRPLFGHASSPGSEQDPVSNLTKPPDCILEVARRVIANESIAQGDELLRPTLRLIANCCADDNVSRRVLVQRDGISHLKRLVLKRRALDVLLPTLYNVCVDYDEIAVDANGKQQSLDNLDASTQLTKAEQALGQYIEHDGEALMAVGLFLNPRMQRDQQLFGLLADLAEMASRPALFGMHQIAGEDEGKWPSRADELLQSLVECGIPLAEEDNDSQQAILQIFLNVLTQKQVQLRFLQGSERLKHLINLFTIGAPGDPDLKSYRDSLLQMVYTLSALPEYASAVSPESTVFQALVRRLETLGSASGTASPPQIASIIVLLANAITSADHVTLIHEHHTAQQLSSAVVCVLCDSSSHIVTVPALDLIGRLALDRRTQHHLLSNPDLLENLTQRLQQPSSTSISTSISSLPTQAQSQSQSQSHTLTIHRESIALTRLLFRSLQTPLSSLPSFALLHANILALFDRTLDTNTKLEIGRYSIEILRNISLVAARPETTTTPTNADADQTTIFASTVTNGTPPSIPPLLLPLLFLTTDSPTAGSRSQGVFGLGLLLSTTPPHAFPELLPAFIAQKRVLLDVLGAVVREDREGLQGPPAADAGEVDGEPTATHKADAENVKIVVVQLLRGLRYGSESAGAVTEVEGREELLRGLEELSQEMGLQV</sequence>
<protein>
    <recommendedName>
        <fullName evidence="4">UNC-45/Cro1/She4 central domain-containing protein</fullName>
    </recommendedName>
</protein>
<dbReference type="eggNOG" id="KOG4500">
    <property type="taxonomic scope" value="Eukaryota"/>
</dbReference>
<dbReference type="InParanoid" id="W2S9A1"/>
<feature type="compositionally biased region" description="Low complexity" evidence="1">
    <location>
        <begin position="413"/>
        <end position="433"/>
    </location>
</feature>
<dbReference type="RefSeq" id="XP_008712995.1">
    <property type="nucleotide sequence ID" value="XM_008714773.1"/>
</dbReference>
<evidence type="ECO:0008006" key="4">
    <source>
        <dbReference type="Google" id="ProtNLM"/>
    </source>
</evidence>
<feature type="region of interest" description="Disordered" evidence="1">
    <location>
        <begin position="600"/>
        <end position="619"/>
    </location>
</feature>
<accession>W2S9A1</accession>
<feature type="region of interest" description="Disordered" evidence="1">
    <location>
        <begin position="413"/>
        <end position="434"/>
    </location>
</feature>
<dbReference type="EMBL" id="KB822713">
    <property type="protein sequence ID" value="ETN45225.1"/>
    <property type="molecule type" value="Genomic_DNA"/>
</dbReference>
<dbReference type="Proteomes" id="UP000030752">
    <property type="component" value="Unassembled WGS sequence"/>
</dbReference>
<evidence type="ECO:0000256" key="1">
    <source>
        <dbReference type="SAM" id="MobiDB-lite"/>
    </source>
</evidence>
<gene>
    <name evidence="2" type="ORF">HMPREF1541_10102</name>
</gene>
<dbReference type="OrthoDB" id="26149at2759"/>
<dbReference type="GeneID" id="19977441"/>
<evidence type="ECO:0000313" key="2">
    <source>
        <dbReference type="EMBL" id="ETN45225.1"/>
    </source>
</evidence>
<evidence type="ECO:0000313" key="3">
    <source>
        <dbReference type="Proteomes" id="UP000030752"/>
    </source>
</evidence>
<name>W2S9A1_CYPE1</name>
<dbReference type="AlphaFoldDB" id="W2S9A1"/>
<proteinExistence type="predicted"/>
<dbReference type="HOGENOM" id="CLU_355661_0_0_1"/>
<reference evidence="2 3" key="1">
    <citation type="submission" date="2013-03" db="EMBL/GenBank/DDBJ databases">
        <title>The Genome Sequence of Phialophora europaea CBS 101466.</title>
        <authorList>
            <consortium name="The Broad Institute Genomics Platform"/>
            <person name="Cuomo C."/>
            <person name="de Hoog S."/>
            <person name="Gorbushina A."/>
            <person name="Walker B."/>
            <person name="Young S.K."/>
            <person name="Zeng Q."/>
            <person name="Gargeya S."/>
            <person name="Fitzgerald M."/>
            <person name="Haas B."/>
            <person name="Abouelleil A."/>
            <person name="Allen A.W."/>
            <person name="Alvarado L."/>
            <person name="Arachchi H.M."/>
            <person name="Berlin A.M."/>
            <person name="Chapman S.B."/>
            <person name="Gainer-Dewar J."/>
            <person name="Goldberg J."/>
            <person name="Griggs A."/>
            <person name="Gujja S."/>
            <person name="Hansen M."/>
            <person name="Howarth C."/>
            <person name="Imamovic A."/>
            <person name="Ireland A."/>
            <person name="Larimer J."/>
            <person name="McCowan C."/>
            <person name="Murphy C."/>
            <person name="Pearson M."/>
            <person name="Poon T.W."/>
            <person name="Priest M."/>
            <person name="Roberts A."/>
            <person name="Saif S."/>
            <person name="Shea T."/>
            <person name="Sisk P."/>
            <person name="Sykes S."/>
            <person name="Wortman J."/>
            <person name="Nusbaum C."/>
            <person name="Birren B."/>
        </authorList>
    </citation>
    <scope>NUCLEOTIDE SEQUENCE [LARGE SCALE GENOMIC DNA]</scope>
    <source>
        <strain evidence="2 3">CBS 101466</strain>
    </source>
</reference>
<dbReference type="SUPFAM" id="SSF48371">
    <property type="entry name" value="ARM repeat"/>
    <property type="match status" value="1"/>
</dbReference>
<dbReference type="VEuPathDB" id="FungiDB:HMPREF1541_10102"/>
<keyword evidence="3" id="KW-1185">Reference proteome</keyword>